<evidence type="ECO:0000313" key="2">
    <source>
        <dbReference type="WBParaSite" id="nRc.2.0.1.t05834-RA"/>
    </source>
</evidence>
<protein>
    <submittedName>
        <fullName evidence="2">LAGLIDADG homing endonuclease</fullName>
    </submittedName>
</protein>
<evidence type="ECO:0000313" key="1">
    <source>
        <dbReference type="Proteomes" id="UP000887565"/>
    </source>
</evidence>
<name>A0A915HVA6_ROMCU</name>
<accession>A0A915HVA6</accession>
<organism evidence="1 2">
    <name type="scientific">Romanomermis culicivorax</name>
    <name type="common">Nematode worm</name>
    <dbReference type="NCBI Taxonomy" id="13658"/>
    <lineage>
        <taxon>Eukaryota</taxon>
        <taxon>Metazoa</taxon>
        <taxon>Ecdysozoa</taxon>
        <taxon>Nematoda</taxon>
        <taxon>Enoplea</taxon>
        <taxon>Dorylaimia</taxon>
        <taxon>Mermithida</taxon>
        <taxon>Mermithoidea</taxon>
        <taxon>Mermithidae</taxon>
        <taxon>Romanomermis</taxon>
    </lineage>
</organism>
<proteinExistence type="predicted"/>
<sequence length="101" mass="11732">MNLSTLIFFEVYELIGVFPSPNKSCCGSHLLTKTFDGKLGIGSPSYCQTNFVLGIDLKVSKIELYKKTKLRNNAFFYNFKHEAEFEFIIIMESMEKRFLNR</sequence>
<dbReference type="Proteomes" id="UP000887565">
    <property type="component" value="Unplaced"/>
</dbReference>
<dbReference type="AlphaFoldDB" id="A0A915HVA6"/>
<keyword evidence="1" id="KW-1185">Reference proteome</keyword>
<reference evidence="2" key="1">
    <citation type="submission" date="2022-11" db="UniProtKB">
        <authorList>
            <consortium name="WormBaseParasite"/>
        </authorList>
    </citation>
    <scope>IDENTIFICATION</scope>
</reference>
<dbReference type="WBParaSite" id="nRc.2.0.1.t05834-RA">
    <property type="protein sequence ID" value="nRc.2.0.1.t05834-RA"/>
    <property type="gene ID" value="nRc.2.0.1.g05834"/>
</dbReference>